<sequence length="67" mass="7729">MHLRGSLWQFGWGSKVNPFVTKGMFRSLLEYVLQGLYFLSNKNMFPSLLSGNFLFSYLLSLQLSGFN</sequence>
<dbReference type="HOGENOM" id="CLU_2817581_0_0_1"/>
<dbReference type="AlphaFoldDB" id="A0A061FNZ0"/>
<dbReference type="Proteomes" id="UP000026915">
    <property type="component" value="Chromosome 10"/>
</dbReference>
<accession>A0A061FNZ0</accession>
<evidence type="ECO:0000313" key="1">
    <source>
        <dbReference type="EMBL" id="EOY19045.1"/>
    </source>
</evidence>
<keyword evidence="2" id="KW-1185">Reference proteome</keyword>
<evidence type="ECO:0000313" key="2">
    <source>
        <dbReference type="Proteomes" id="UP000026915"/>
    </source>
</evidence>
<dbReference type="EMBL" id="CM001888">
    <property type="protein sequence ID" value="EOY19045.1"/>
    <property type="molecule type" value="Genomic_DNA"/>
</dbReference>
<reference evidence="1 2" key="1">
    <citation type="journal article" date="2013" name="Genome Biol.">
        <title>The genome sequence of the most widely cultivated cacao type and its use to identify candidate genes regulating pod color.</title>
        <authorList>
            <person name="Motamayor J.C."/>
            <person name="Mockaitis K."/>
            <person name="Schmutz J."/>
            <person name="Haiminen N."/>
            <person name="Iii D.L."/>
            <person name="Cornejo O."/>
            <person name="Findley S.D."/>
            <person name="Zheng P."/>
            <person name="Utro F."/>
            <person name="Royaert S."/>
            <person name="Saski C."/>
            <person name="Jenkins J."/>
            <person name="Podicheti R."/>
            <person name="Zhao M."/>
            <person name="Scheffler B.E."/>
            <person name="Stack J.C."/>
            <person name="Feltus F.A."/>
            <person name="Mustiga G.M."/>
            <person name="Amores F."/>
            <person name="Phillips W."/>
            <person name="Marelli J.P."/>
            <person name="May G.D."/>
            <person name="Shapiro H."/>
            <person name="Ma J."/>
            <person name="Bustamante C.D."/>
            <person name="Schnell R.J."/>
            <person name="Main D."/>
            <person name="Gilbert D."/>
            <person name="Parida L."/>
            <person name="Kuhn D.N."/>
        </authorList>
    </citation>
    <scope>NUCLEOTIDE SEQUENCE [LARGE SCALE GENOMIC DNA]</scope>
    <source>
        <strain evidence="2">cv. Matina 1-6</strain>
    </source>
</reference>
<organism evidence="1 2">
    <name type="scientific">Theobroma cacao</name>
    <name type="common">Cacao</name>
    <name type="synonym">Cocoa</name>
    <dbReference type="NCBI Taxonomy" id="3641"/>
    <lineage>
        <taxon>Eukaryota</taxon>
        <taxon>Viridiplantae</taxon>
        <taxon>Streptophyta</taxon>
        <taxon>Embryophyta</taxon>
        <taxon>Tracheophyta</taxon>
        <taxon>Spermatophyta</taxon>
        <taxon>Magnoliopsida</taxon>
        <taxon>eudicotyledons</taxon>
        <taxon>Gunneridae</taxon>
        <taxon>Pentapetalae</taxon>
        <taxon>rosids</taxon>
        <taxon>malvids</taxon>
        <taxon>Malvales</taxon>
        <taxon>Malvaceae</taxon>
        <taxon>Byttnerioideae</taxon>
        <taxon>Theobroma</taxon>
    </lineage>
</organism>
<dbReference type="InParanoid" id="A0A061FNZ0"/>
<dbReference type="Gramene" id="EOY19045">
    <property type="protein sequence ID" value="EOY19045"/>
    <property type="gene ID" value="TCM_043683"/>
</dbReference>
<gene>
    <name evidence="1" type="ORF">TCM_043683</name>
</gene>
<proteinExistence type="predicted"/>
<protein>
    <submittedName>
        <fullName evidence="1">Uncharacterized protein</fullName>
    </submittedName>
</protein>
<name>A0A061FNZ0_THECC</name>